<feature type="compositionally biased region" description="Acidic residues" evidence="6">
    <location>
        <begin position="541"/>
        <end position="551"/>
    </location>
</feature>
<evidence type="ECO:0000313" key="9">
    <source>
        <dbReference type="Proteomes" id="UP000283805"/>
    </source>
</evidence>
<keyword evidence="4" id="KW-0408">Iron</keyword>
<dbReference type="GO" id="GO:0043546">
    <property type="term" value="F:molybdopterin cofactor binding"/>
    <property type="evidence" value="ECO:0007669"/>
    <property type="project" value="InterPro"/>
</dbReference>
<evidence type="ECO:0000256" key="2">
    <source>
        <dbReference type="ARBA" id="ARBA00022723"/>
    </source>
</evidence>
<dbReference type="GO" id="GO:0046872">
    <property type="term" value="F:metal ion binding"/>
    <property type="evidence" value="ECO:0007669"/>
    <property type="project" value="UniProtKB-KW"/>
</dbReference>
<evidence type="ECO:0000256" key="5">
    <source>
        <dbReference type="ARBA" id="ARBA00023014"/>
    </source>
</evidence>
<dbReference type="InterPro" id="IPR054894">
    <property type="entry name" value="Nitr_red_NasA"/>
</dbReference>
<evidence type="ECO:0000313" key="8">
    <source>
        <dbReference type="EMBL" id="RKD93596.1"/>
    </source>
</evidence>
<feature type="domain" description="4Fe-4S Mo/W bis-MGD-type" evidence="7">
    <location>
        <begin position="2"/>
        <end position="56"/>
    </location>
</feature>
<dbReference type="RefSeq" id="WP_120245596.1">
    <property type="nucleotide sequence ID" value="NZ_RAPO01000003.1"/>
</dbReference>
<sequence length="714" mass="75673">MTDLVPTTCMRCAVGCGHVQRPVEQGYGLDVVRGDASHPVNNGLACQRGISETADPDGEWLTRPLVRRDGELVPTTLETALERAAEGLEGALESGPEGVAVLGSGQQTNEAAYALGKLARGGFGTPYYDANTTLCMASAVTAYYDAFGSDAPPPTYDDIPKAKTHIVWGANPAAAHPVMFRWINQSADADDSELIVVDPIESETAAVADLHVPLEPGGDLALARAVLARIVETGRADEEFIAEATEGFDDLRADLPDAETAAERAGVSMADVDRIAAALEAPSLIYWGMGINQSVNGTAASGALIDCCLATGNLRPGSGPFSLTGQANSMGTRVCSSKGTWPGHRPFDDHDHRRTVADHWDVPESRLPDDPGPGPVGIVDAVGDDVEAVYAVATNPAAGMPNATRVREQLEDAFLVVQDSFRSETVECADVVLPAATWGESEGTTTNMERTVSRVRAATETPSGIKTDLELIGAIGDRVVPDLFETPLESASVFDELATLTAGTLADLSGISYERLAEEAAVRWPAPGPDVSAGYRYYEGPGDDDAADTDSESWSFPTDSGRAQFSSGQARPLPEETDESYPLTLTTGRRPDAYNTGVRTRESEPPAARVSPATAVALVDELEGSERVDAAVQSDDDARYGRVVSRRGSVTVRVETDESIPDGVVWLPIHHPAVNDLTLPDVDPRSKEPNFKQCAVRLEPPRERDVSAVAEVSA</sequence>
<dbReference type="InterPro" id="IPR006963">
    <property type="entry name" value="Mopterin_OxRdtase_4Fe-4S_dom"/>
</dbReference>
<reference evidence="8 9" key="1">
    <citation type="submission" date="2018-09" db="EMBL/GenBank/DDBJ databases">
        <title>Genomic Encyclopedia of Archaeal and Bacterial Type Strains, Phase II (KMG-II): from individual species to whole genera.</title>
        <authorList>
            <person name="Goeker M."/>
        </authorList>
    </citation>
    <scope>NUCLEOTIDE SEQUENCE [LARGE SCALE GENOMIC DNA]</scope>
    <source>
        <strain evidence="8 9">DSM 13151</strain>
    </source>
</reference>
<dbReference type="GO" id="GO:0016491">
    <property type="term" value="F:oxidoreductase activity"/>
    <property type="evidence" value="ECO:0007669"/>
    <property type="project" value="UniProtKB-KW"/>
</dbReference>
<evidence type="ECO:0000256" key="3">
    <source>
        <dbReference type="ARBA" id="ARBA00023002"/>
    </source>
</evidence>
<dbReference type="Proteomes" id="UP000283805">
    <property type="component" value="Unassembled WGS sequence"/>
</dbReference>
<name>A0A419WE48_9EURY</name>
<feature type="region of interest" description="Disordered" evidence="6">
    <location>
        <begin position="538"/>
        <end position="610"/>
    </location>
</feature>
<dbReference type="OrthoDB" id="23466at2157"/>
<dbReference type="EMBL" id="RAPO01000003">
    <property type="protein sequence ID" value="RKD93596.1"/>
    <property type="molecule type" value="Genomic_DNA"/>
</dbReference>
<proteinExistence type="predicted"/>
<protein>
    <submittedName>
        <fullName evidence="8">Assimilatory nitrate reductase (Ferredoxin)</fullName>
    </submittedName>
</protein>
<dbReference type="SMART" id="SM00926">
    <property type="entry name" value="Molybdop_Fe4S4"/>
    <property type="match status" value="1"/>
</dbReference>
<dbReference type="AlphaFoldDB" id="A0A419WE48"/>
<comment type="caution">
    <text evidence="8">The sequence shown here is derived from an EMBL/GenBank/DDBJ whole genome shotgun (WGS) entry which is preliminary data.</text>
</comment>
<evidence type="ECO:0000259" key="7">
    <source>
        <dbReference type="SMART" id="SM00926"/>
    </source>
</evidence>
<keyword evidence="2" id="KW-0479">Metal-binding</keyword>
<dbReference type="PANTHER" id="PTHR43105">
    <property type="entry name" value="RESPIRATORY NITRATE REDUCTASE"/>
    <property type="match status" value="1"/>
</dbReference>
<keyword evidence="9" id="KW-1185">Reference proteome</keyword>
<accession>A0A419WE48</accession>
<dbReference type="InterPro" id="IPR006656">
    <property type="entry name" value="Mopterin_OxRdtase"/>
</dbReference>
<evidence type="ECO:0000256" key="1">
    <source>
        <dbReference type="ARBA" id="ARBA00022485"/>
    </source>
</evidence>
<dbReference type="Pfam" id="PF00384">
    <property type="entry name" value="Molybdopterin"/>
    <property type="match status" value="1"/>
</dbReference>
<dbReference type="Pfam" id="PF04879">
    <property type="entry name" value="Molybdop_Fe4S4"/>
    <property type="match status" value="1"/>
</dbReference>
<dbReference type="Gene3D" id="3.40.228.10">
    <property type="entry name" value="Dimethylsulfoxide Reductase, domain 2"/>
    <property type="match status" value="1"/>
</dbReference>
<dbReference type="Gene3D" id="2.20.25.90">
    <property type="entry name" value="ADC-like domains"/>
    <property type="match status" value="1"/>
</dbReference>
<evidence type="ECO:0000256" key="4">
    <source>
        <dbReference type="ARBA" id="ARBA00023004"/>
    </source>
</evidence>
<organism evidence="8 9">
    <name type="scientific">Halopiger aswanensis</name>
    <dbReference type="NCBI Taxonomy" id="148449"/>
    <lineage>
        <taxon>Archaea</taxon>
        <taxon>Methanobacteriati</taxon>
        <taxon>Methanobacteriota</taxon>
        <taxon>Stenosarchaea group</taxon>
        <taxon>Halobacteria</taxon>
        <taxon>Halobacteriales</taxon>
        <taxon>Natrialbaceae</taxon>
        <taxon>Halopiger</taxon>
    </lineage>
</organism>
<dbReference type="InterPro" id="IPR009010">
    <property type="entry name" value="Asp_de-COase-like_dom_sf"/>
</dbReference>
<dbReference type="NCBIfam" id="NF041323">
    <property type="entry name" value="Nitr_red_NasA_Halo"/>
    <property type="match status" value="1"/>
</dbReference>
<keyword evidence="3" id="KW-0560">Oxidoreductase</keyword>
<dbReference type="PANTHER" id="PTHR43105:SF9">
    <property type="entry name" value="NADPH-FE(3+) OXIDOREDUCTASE SUBUNIT ALPHA"/>
    <property type="match status" value="1"/>
</dbReference>
<evidence type="ECO:0000256" key="6">
    <source>
        <dbReference type="SAM" id="MobiDB-lite"/>
    </source>
</evidence>
<dbReference type="Pfam" id="PF01568">
    <property type="entry name" value="Molydop_binding"/>
    <property type="match status" value="1"/>
</dbReference>
<keyword evidence="5" id="KW-0411">Iron-sulfur</keyword>
<feature type="compositionally biased region" description="Polar residues" evidence="6">
    <location>
        <begin position="552"/>
        <end position="569"/>
    </location>
</feature>
<dbReference type="InterPro" id="IPR050123">
    <property type="entry name" value="Prok_molybdopt-oxidoreductase"/>
</dbReference>
<gene>
    <name evidence="8" type="ORF">ATJ93_3226</name>
</gene>
<dbReference type="Gene3D" id="2.40.40.20">
    <property type="match status" value="1"/>
</dbReference>
<dbReference type="GO" id="GO:0051539">
    <property type="term" value="F:4 iron, 4 sulfur cluster binding"/>
    <property type="evidence" value="ECO:0007669"/>
    <property type="project" value="UniProtKB-KW"/>
</dbReference>
<dbReference type="SUPFAM" id="SSF50692">
    <property type="entry name" value="ADC-like"/>
    <property type="match status" value="1"/>
</dbReference>
<keyword evidence="1" id="KW-0004">4Fe-4S</keyword>
<dbReference type="InterPro" id="IPR006657">
    <property type="entry name" value="MoPterin_dinucl-bd_dom"/>
</dbReference>
<dbReference type="CDD" id="cd00508">
    <property type="entry name" value="MopB_CT_Fdh-Nap-like"/>
    <property type="match status" value="1"/>
</dbReference>
<dbReference type="GO" id="GO:0016020">
    <property type="term" value="C:membrane"/>
    <property type="evidence" value="ECO:0007669"/>
    <property type="project" value="TreeGrafter"/>
</dbReference>
<dbReference type="SUPFAM" id="SSF53706">
    <property type="entry name" value="Formate dehydrogenase/DMSO reductase, domains 1-3"/>
    <property type="match status" value="1"/>
</dbReference>
<dbReference type="Gene3D" id="3.40.50.740">
    <property type="match status" value="1"/>
</dbReference>